<name>A0A066WIE1_TILAU</name>
<dbReference type="GO" id="GO:0030674">
    <property type="term" value="F:protein-macromolecule adaptor activity"/>
    <property type="evidence" value="ECO:0007669"/>
    <property type="project" value="TreeGrafter"/>
</dbReference>
<dbReference type="InterPro" id="IPR038274">
    <property type="entry name" value="Atg6/Beclin_C_sf"/>
</dbReference>
<feature type="compositionally biased region" description="Basic and acidic residues" evidence="3">
    <location>
        <begin position="119"/>
        <end position="128"/>
    </location>
</feature>
<dbReference type="HOGENOM" id="CLU_024219_3_0_1"/>
<dbReference type="Gene3D" id="6.10.250.3110">
    <property type="match status" value="1"/>
</dbReference>
<reference evidence="6 7" key="1">
    <citation type="submission" date="2014-05" db="EMBL/GenBank/DDBJ databases">
        <title>Draft genome sequence of a rare smut relative, Tilletiaria anomala UBC 951.</title>
        <authorList>
            <consortium name="DOE Joint Genome Institute"/>
            <person name="Toome M."/>
            <person name="Kuo A."/>
            <person name="Henrissat B."/>
            <person name="Lipzen A."/>
            <person name="Tritt A."/>
            <person name="Yoshinaga Y."/>
            <person name="Zane M."/>
            <person name="Barry K."/>
            <person name="Grigoriev I.V."/>
            <person name="Spatafora J.W."/>
            <person name="Aimea M.C."/>
        </authorList>
    </citation>
    <scope>NUCLEOTIDE SEQUENCE [LARGE SCALE GENOMIC DNA]</scope>
    <source>
        <strain evidence="6 7">UBC 951</strain>
    </source>
</reference>
<comment type="similarity">
    <text evidence="1">Belongs to the beclin family.</text>
</comment>
<dbReference type="Gene3D" id="1.10.418.40">
    <property type="entry name" value="Autophagy protein 6/Beclin 1"/>
    <property type="match status" value="1"/>
</dbReference>
<dbReference type="PANTHER" id="PTHR12768:SF4">
    <property type="entry name" value="BECLIN-1"/>
    <property type="match status" value="1"/>
</dbReference>
<dbReference type="GO" id="GO:0000045">
    <property type="term" value="P:autophagosome assembly"/>
    <property type="evidence" value="ECO:0007669"/>
    <property type="project" value="TreeGrafter"/>
</dbReference>
<dbReference type="PANTHER" id="PTHR12768">
    <property type="entry name" value="BECLIN 1"/>
    <property type="match status" value="1"/>
</dbReference>
<dbReference type="STRING" id="1037660.A0A066WIE1"/>
<dbReference type="OrthoDB" id="20368at2759"/>
<dbReference type="Pfam" id="PF17675">
    <property type="entry name" value="APG6_N"/>
    <property type="match status" value="1"/>
</dbReference>
<feature type="compositionally biased region" description="Pro residues" evidence="3">
    <location>
        <begin position="152"/>
        <end position="162"/>
    </location>
</feature>
<proteinExistence type="inferred from homology"/>
<dbReference type="FunCoup" id="A0A066WIE1">
    <property type="interactions" value="219"/>
</dbReference>
<organism evidence="6 7">
    <name type="scientific">Tilletiaria anomala (strain ATCC 24038 / CBS 436.72 / UBC 951)</name>
    <dbReference type="NCBI Taxonomy" id="1037660"/>
    <lineage>
        <taxon>Eukaryota</taxon>
        <taxon>Fungi</taxon>
        <taxon>Dikarya</taxon>
        <taxon>Basidiomycota</taxon>
        <taxon>Ustilaginomycotina</taxon>
        <taxon>Exobasidiomycetes</taxon>
        <taxon>Georgefischeriales</taxon>
        <taxon>Tilletiariaceae</taxon>
        <taxon>Tilletiaria</taxon>
    </lineage>
</organism>
<dbReference type="InterPro" id="IPR041691">
    <property type="entry name" value="Atg6/beclin_CC"/>
</dbReference>
<evidence type="ECO:0000256" key="2">
    <source>
        <dbReference type="SAM" id="Coils"/>
    </source>
</evidence>
<dbReference type="GO" id="GO:0034271">
    <property type="term" value="C:phosphatidylinositol 3-kinase complex, class III, type I"/>
    <property type="evidence" value="ECO:0007669"/>
    <property type="project" value="TreeGrafter"/>
</dbReference>
<evidence type="ECO:0000259" key="4">
    <source>
        <dbReference type="Pfam" id="PF04111"/>
    </source>
</evidence>
<evidence type="ECO:0000256" key="3">
    <source>
        <dbReference type="SAM" id="MobiDB-lite"/>
    </source>
</evidence>
<dbReference type="InterPro" id="IPR007243">
    <property type="entry name" value="Atg6/Beclin"/>
</dbReference>
<dbReference type="Pfam" id="PF04111">
    <property type="entry name" value="APG6"/>
    <property type="match status" value="1"/>
</dbReference>
<dbReference type="InterPro" id="IPR040455">
    <property type="entry name" value="Atg6_BARA"/>
</dbReference>
<keyword evidence="7" id="KW-1185">Reference proteome</keyword>
<dbReference type="GO" id="GO:0006995">
    <property type="term" value="P:cellular response to nitrogen starvation"/>
    <property type="evidence" value="ECO:0007669"/>
    <property type="project" value="TreeGrafter"/>
</dbReference>
<dbReference type="RefSeq" id="XP_013246461.1">
    <property type="nucleotide sequence ID" value="XM_013391007.1"/>
</dbReference>
<dbReference type="GO" id="GO:0045324">
    <property type="term" value="P:late endosome to vacuole transport"/>
    <property type="evidence" value="ECO:0007669"/>
    <property type="project" value="TreeGrafter"/>
</dbReference>
<accession>A0A066WIE1</accession>
<feature type="region of interest" description="Disordered" evidence="3">
    <location>
        <begin position="147"/>
        <end position="189"/>
    </location>
</feature>
<dbReference type="Proteomes" id="UP000027361">
    <property type="component" value="Unassembled WGS sequence"/>
</dbReference>
<comment type="caution">
    <text evidence="6">The sequence shown here is derived from an EMBL/GenBank/DDBJ whole genome shotgun (WGS) entry which is preliminary data.</text>
</comment>
<dbReference type="GO" id="GO:0043548">
    <property type="term" value="F:phosphatidylinositol 3-kinase binding"/>
    <property type="evidence" value="ECO:0007669"/>
    <property type="project" value="TreeGrafter"/>
</dbReference>
<evidence type="ECO:0000313" key="7">
    <source>
        <dbReference type="Proteomes" id="UP000027361"/>
    </source>
</evidence>
<feature type="domain" description="Atg6/beclin coiled-coil" evidence="5">
    <location>
        <begin position="201"/>
        <end position="332"/>
    </location>
</feature>
<evidence type="ECO:0000259" key="5">
    <source>
        <dbReference type="Pfam" id="PF17675"/>
    </source>
</evidence>
<feature type="compositionally biased region" description="Polar residues" evidence="3">
    <location>
        <begin position="76"/>
        <end position="86"/>
    </location>
</feature>
<dbReference type="GO" id="GO:0000407">
    <property type="term" value="C:phagophore assembly site"/>
    <property type="evidence" value="ECO:0007669"/>
    <property type="project" value="TreeGrafter"/>
</dbReference>
<feature type="compositionally biased region" description="Basic and acidic residues" evidence="3">
    <location>
        <begin position="173"/>
        <end position="189"/>
    </location>
</feature>
<evidence type="ECO:0000313" key="6">
    <source>
        <dbReference type="EMBL" id="KDN53611.1"/>
    </source>
</evidence>
<feature type="coiled-coil region" evidence="2">
    <location>
        <begin position="243"/>
        <end position="326"/>
    </location>
</feature>
<protein>
    <submittedName>
        <fullName evidence="6">APG6-domain-containing protein</fullName>
    </submittedName>
</protein>
<evidence type="ECO:0000256" key="1">
    <source>
        <dbReference type="ARBA" id="ARBA00005965"/>
    </source>
</evidence>
<dbReference type="AlphaFoldDB" id="A0A066WIE1"/>
<keyword evidence="2" id="KW-0175">Coiled coil</keyword>
<dbReference type="EMBL" id="JMSN01000001">
    <property type="protein sequence ID" value="KDN53611.1"/>
    <property type="molecule type" value="Genomic_DNA"/>
</dbReference>
<feature type="region of interest" description="Disordered" evidence="3">
    <location>
        <begin position="76"/>
        <end position="131"/>
    </location>
</feature>
<feature type="compositionally biased region" description="Basic and acidic residues" evidence="3">
    <location>
        <begin position="87"/>
        <end position="105"/>
    </location>
</feature>
<dbReference type="InParanoid" id="A0A066WIE1"/>
<dbReference type="GO" id="GO:0000423">
    <property type="term" value="P:mitophagy"/>
    <property type="evidence" value="ECO:0007669"/>
    <property type="project" value="TreeGrafter"/>
</dbReference>
<gene>
    <name evidence="6" type="ORF">K437DRAFT_252977</name>
</gene>
<dbReference type="GeneID" id="25263449"/>
<sequence>MPSSKFHCERCEKELSLSASLSNAISTFDNALSSSGSGSSPTGSARFDTSSALVATGITGLLGVSTYHLVPIPQGNSCTDQPSLSPRQREKSKAFPPERLRDGESARATGDTSGMEQNQRTHESDSKPRANSLTANLAVRFKLLDLLNSHNPPEPTPAVDPPDPWRKGSQSSGREHEAETVNGKSDDDVLRRAGNRKIHHPLCRECTDQLLELMAAETTLLRKERDAFQHFDLVMSQYEQHQSEVGVEDLEELKKEIKSLRDQEEEARRALYASEKERAEVEKELEQIAEEEKALEAEENDFWVRYNEANLQLNELQGEASSLEQTIALDTALLDRLRRTNVYNDAFSIGHDAGFATINGLRLGRSSSVNVDWAEINAAWGQVVLLLDTLARKCGLQFKGYKLHPKGSFSSIERLSTNSTASGSGSAAGNIRGDIYELYYSNAWSVDTLFSGRGRSFDRGMEAFMECLRQMMEFASARDDPPRFPHTINKDKIGEVSIKRSGSEESWTRALRHVLLTLKLLMSWVVNDSEDSEETNRSD</sequence>
<dbReference type="GO" id="GO:0034272">
    <property type="term" value="C:phosphatidylinositol 3-kinase complex, class III, type II"/>
    <property type="evidence" value="ECO:0007669"/>
    <property type="project" value="TreeGrafter"/>
</dbReference>
<feature type="domain" description="Atg6 BARA" evidence="4">
    <location>
        <begin position="337"/>
        <end position="526"/>
    </location>
</feature>